<evidence type="ECO:0000256" key="4">
    <source>
        <dbReference type="ARBA" id="ARBA00022771"/>
    </source>
</evidence>
<evidence type="ECO:0000256" key="6">
    <source>
        <dbReference type="ARBA" id="ARBA00022833"/>
    </source>
</evidence>
<dbReference type="GO" id="GO:0140664">
    <property type="term" value="F:ATP-dependent DNA damage sensor activity"/>
    <property type="evidence" value="ECO:0007669"/>
    <property type="project" value="InterPro"/>
</dbReference>
<sequence length="465" mass="51235">MFNKDGGAVLAKKKVIFECMACGYQSPKWMGKCPNCGGWNQMEEIIEQKSTSPKHGVRSRENSAKVQKLNEIKHETTPRIKTNSAEFNRVLGGGIVNGSLVLIGGDPGIGKSTLLLQICAALSQSKSVLYITGEESLNQTKLRADRLEEDSSNLNVFAETDLEVIHETVKQLKPDLLVVDSIQTIFHPEISSAPGSVSQVRESTQSLMNIAKQLNIPTFIVGHVTKEGQIAGPRLLEHMVDTVLYFEGDEHHAYRILRAVKNRFGSTNEMGIFEMKQSGLKGVKNPSEMFLEERSTNVPGSTIVSTMEGTRPLLIEVQALVTPTTFNNPRRMATGIDHNRLSLLMAVLEKKENYLLQQQDAYIKVAGGVRLTEPAVDLGIVIATASSFKDLTVDGLDCFIGEVGLTGEVRRVSRIEQRVQEAEKLGFKRIIIPESNIGGWEFPSGIKVIGVKNVHEALKYALTKH</sequence>
<keyword evidence="2 11" id="KW-0547">Nucleotide-binding</keyword>
<evidence type="ECO:0000256" key="11">
    <source>
        <dbReference type="HAMAP-Rule" id="MF_01498"/>
    </source>
</evidence>
<dbReference type="FunFam" id="3.30.230.10:FF:000031">
    <property type="entry name" value="DNA repair protein RadA"/>
    <property type="match status" value="1"/>
</dbReference>
<dbReference type="CDD" id="cd01121">
    <property type="entry name" value="RadA_SMS_N"/>
    <property type="match status" value="1"/>
</dbReference>
<keyword evidence="9 11" id="KW-0238">DNA-binding</keyword>
<keyword evidence="4 13" id="KW-0863">Zinc-finger</keyword>
<dbReference type="GO" id="GO:0000725">
    <property type="term" value="P:recombinational repair"/>
    <property type="evidence" value="ECO:0007669"/>
    <property type="project" value="UniProtKB-UniRule"/>
</dbReference>
<evidence type="ECO:0000256" key="13">
    <source>
        <dbReference type="RuleBase" id="RU003555"/>
    </source>
</evidence>
<gene>
    <name evidence="11" type="primary">radA</name>
    <name evidence="15" type="ORF">NCTC13834_02469</name>
</gene>
<feature type="binding site" evidence="11">
    <location>
        <begin position="105"/>
        <end position="112"/>
    </location>
    <ligand>
        <name>ATP</name>
        <dbReference type="ChEBI" id="CHEBI:30616"/>
    </ligand>
</feature>
<dbReference type="SUPFAM" id="SSF52540">
    <property type="entry name" value="P-loop containing nucleoside triphosphate hydrolases"/>
    <property type="match status" value="1"/>
</dbReference>
<dbReference type="SMART" id="SM00382">
    <property type="entry name" value="AAA"/>
    <property type="match status" value="1"/>
</dbReference>
<dbReference type="InterPro" id="IPR020568">
    <property type="entry name" value="Ribosomal_Su5_D2-typ_SF"/>
</dbReference>
<dbReference type="GO" id="GO:0005829">
    <property type="term" value="C:cytosol"/>
    <property type="evidence" value="ECO:0007669"/>
    <property type="project" value="TreeGrafter"/>
</dbReference>
<comment type="similarity">
    <text evidence="11 13">Belongs to the RecA family. RadA subfamily.</text>
</comment>
<feature type="domain" description="RecA family profile 1" evidence="14">
    <location>
        <begin position="76"/>
        <end position="224"/>
    </location>
</feature>
<feature type="short sequence motif" description="RadA KNRFG motif" evidence="11">
    <location>
        <begin position="261"/>
        <end position="265"/>
    </location>
</feature>
<dbReference type="InterPro" id="IPR041166">
    <property type="entry name" value="Rubredoxin_2"/>
</dbReference>
<dbReference type="InterPro" id="IPR014721">
    <property type="entry name" value="Ribsml_uS5_D2-typ_fold_subgr"/>
</dbReference>
<dbReference type="GO" id="GO:0005524">
    <property type="term" value="F:ATP binding"/>
    <property type="evidence" value="ECO:0007669"/>
    <property type="project" value="UniProtKB-UniRule"/>
</dbReference>
<evidence type="ECO:0000256" key="8">
    <source>
        <dbReference type="ARBA" id="ARBA00023016"/>
    </source>
</evidence>
<keyword evidence="10 11" id="KW-0234">DNA repair</keyword>
<evidence type="ECO:0000256" key="7">
    <source>
        <dbReference type="ARBA" id="ARBA00022840"/>
    </source>
</evidence>
<evidence type="ECO:0000313" key="16">
    <source>
        <dbReference type="Proteomes" id="UP000254412"/>
    </source>
</evidence>
<name>A0A380GQW8_9STAP</name>
<dbReference type="Proteomes" id="UP000254412">
    <property type="component" value="Unassembled WGS sequence"/>
</dbReference>
<proteinExistence type="inferred from homology"/>
<dbReference type="GO" id="GO:0016787">
    <property type="term" value="F:hydrolase activity"/>
    <property type="evidence" value="ECO:0007669"/>
    <property type="project" value="UniProtKB-KW"/>
</dbReference>
<dbReference type="PRINTS" id="PR01874">
    <property type="entry name" value="DNAREPAIRADA"/>
</dbReference>
<keyword evidence="6 13" id="KW-0862">Zinc</keyword>
<dbReference type="Gene3D" id="3.30.230.10">
    <property type="match status" value="1"/>
</dbReference>
<dbReference type="InterPro" id="IPR004504">
    <property type="entry name" value="DNA_repair_RadA"/>
</dbReference>
<dbReference type="Pfam" id="PF13481">
    <property type="entry name" value="AAA_25"/>
    <property type="match status" value="1"/>
</dbReference>
<dbReference type="Pfam" id="PF13541">
    <property type="entry name" value="ChlI"/>
    <property type="match status" value="1"/>
</dbReference>
<dbReference type="InterPro" id="IPR020588">
    <property type="entry name" value="RecA_ATP-bd"/>
</dbReference>
<evidence type="ECO:0000256" key="1">
    <source>
        <dbReference type="ARBA" id="ARBA00022723"/>
    </source>
</evidence>
<feature type="region of interest" description="Lon-protease-like" evidence="11">
    <location>
        <begin position="360"/>
        <end position="465"/>
    </location>
</feature>
<accession>A0A380GQW8</accession>
<evidence type="ECO:0000256" key="10">
    <source>
        <dbReference type="ARBA" id="ARBA00023204"/>
    </source>
</evidence>
<evidence type="ECO:0000259" key="14">
    <source>
        <dbReference type="PROSITE" id="PS50162"/>
    </source>
</evidence>
<dbReference type="PANTHER" id="PTHR32472:SF10">
    <property type="entry name" value="DNA REPAIR PROTEIN RADA-LIKE PROTEIN"/>
    <property type="match status" value="1"/>
</dbReference>
<dbReference type="SUPFAM" id="SSF54211">
    <property type="entry name" value="Ribosomal protein S5 domain 2-like"/>
    <property type="match status" value="1"/>
</dbReference>
<dbReference type="GO" id="GO:0008270">
    <property type="term" value="F:zinc ion binding"/>
    <property type="evidence" value="ECO:0007669"/>
    <property type="project" value="UniProtKB-KW"/>
</dbReference>
<organism evidence="15 16">
    <name type="scientific">Staphylococcus nepalensis</name>
    <dbReference type="NCBI Taxonomy" id="214473"/>
    <lineage>
        <taxon>Bacteria</taxon>
        <taxon>Bacillati</taxon>
        <taxon>Bacillota</taxon>
        <taxon>Bacilli</taxon>
        <taxon>Bacillales</taxon>
        <taxon>Staphylococcaceae</taxon>
        <taxon>Staphylococcus</taxon>
    </lineage>
</organism>
<dbReference type="GO" id="GO:0003684">
    <property type="term" value="F:damaged DNA binding"/>
    <property type="evidence" value="ECO:0007669"/>
    <property type="project" value="InterPro"/>
</dbReference>
<dbReference type="HAMAP" id="MF_01498">
    <property type="entry name" value="RadA_bact"/>
    <property type="match status" value="1"/>
</dbReference>
<evidence type="ECO:0000256" key="2">
    <source>
        <dbReference type="ARBA" id="ARBA00022741"/>
    </source>
</evidence>
<evidence type="ECO:0000256" key="5">
    <source>
        <dbReference type="ARBA" id="ARBA00022801"/>
    </source>
</evidence>
<dbReference type="NCBIfam" id="TIGR00416">
    <property type="entry name" value="sms"/>
    <property type="match status" value="1"/>
</dbReference>
<evidence type="ECO:0000256" key="12">
    <source>
        <dbReference type="NCBIfam" id="TIGR00416"/>
    </source>
</evidence>
<comment type="function">
    <text evidence="13">DNA-dependent ATPase involved in processing of recombination intermediates, plays a role in repairing DNA breaks. Stimulates the branch migration of RecA-mediated strand transfer reactions, allowing the 3' invading strand to extend heteroduplex DNA faster. Binds ssDNA in the presence of ADP but not other nucleotides, has ATPase activity that is stimulated by ssDNA and various branched DNA structures, but inhibited by SSB. Does not have RecA's homology-searching function.</text>
</comment>
<dbReference type="Pfam" id="PF18073">
    <property type="entry name" value="Zn_ribbon_LapB"/>
    <property type="match status" value="1"/>
</dbReference>
<dbReference type="InterPro" id="IPR003593">
    <property type="entry name" value="AAA+_ATPase"/>
</dbReference>
<evidence type="ECO:0000313" key="15">
    <source>
        <dbReference type="EMBL" id="SUM56090.1"/>
    </source>
</evidence>
<keyword evidence="3 11" id="KW-0227">DNA damage</keyword>
<comment type="domain">
    <text evidence="11">The middle region has homology to RecA with ATPase motifs including the RadA KNRFG motif, while the C-terminus is homologous to Lon protease.</text>
</comment>
<evidence type="ECO:0000256" key="3">
    <source>
        <dbReference type="ARBA" id="ARBA00022763"/>
    </source>
</evidence>
<dbReference type="AlphaFoldDB" id="A0A380GQW8"/>
<dbReference type="Gene3D" id="3.40.50.300">
    <property type="entry name" value="P-loop containing nucleotide triphosphate hydrolases"/>
    <property type="match status" value="1"/>
</dbReference>
<keyword evidence="8 11" id="KW-0346">Stress response</keyword>
<dbReference type="PANTHER" id="PTHR32472">
    <property type="entry name" value="DNA REPAIR PROTEIN RADA"/>
    <property type="match status" value="1"/>
</dbReference>
<dbReference type="EMBL" id="UHDS01000001">
    <property type="protein sequence ID" value="SUM56090.1"/>
    <property type="molecule type" value="Genomic_DNA"/>
</dbReference>
<evidence type="ECO:0000256" key="9">
    <source>
        <dbReference type="ARBA" id="ARBA00023125"/>
    </source>
</evidence>
<keyword evidence="5" id="KW-0378">Hydrolase</keyword>
<reference evidence="15 16" key="1">
    <citation type="submission" date="2018-06" db="EMBL/GenBank/DDBJ databases">
        <authorList>
            <consortium name="Pathogen Informatics"/>
            <person name="Doyle S."/>
        </authorList>
    </citation>
    <scope>NUCLEOTIDE SEQUENCE [LARGE SCALE GENOMIC DNA]</scope>
    <source>
        <strain evidence="15 16">NCTC13834</strain>
    </source>
</reference>
<dbReference type="FunFam" id="3.40.50.300:FF:000050">
    <property type="entry name" value="DNA repair protein RadA"/>
    <property type="match status" value="1"/>
</dbReference>
<dbReference type="InterPro" id="IPR027417">
    <property type="entry name" value="P-loop_NTPase"/>
</dbReference>
<protein>
    <recommendedName>
        <fullName evidence="11 12">DNA repair protein RadA</fullName>
    </recommendedName>
</protein>
<keyword evidence="7 11" id="KW-0067">ATP-binding</keyword>
<dbReference type="PROSITE" id="PS50162">
    <property type="entry name" value="RECA_2"/>
    <property type="match status" value="1"/>
</dbReference>
<comment type="function">
    <text evidence="11">Plays a role in repairing double-strand DNA breaks, probably involving stabilizing or processing branched DNA or blocked replication forks.</text>
</comment>
<keyword evidence="1 11" id="KW-0479">Metal-binding</keyword>